<accession>A0A1E3G133</accession>
<proteinExistence type="predicted"/>
<dbReference type="RefSeq" id="WP_069293678.1">
    <property type="nucleotide sequence ID" value="NZ_CP140110.1"/>
</dbReference>
<protein>
    <submittedName>
        <fullName evidence="1">Uncharacterized protein</fullName>
    </submittedName>
</protein>
<name>A0A1E3G133_9BACT</name>
<dbReference type="Proteomes" id="UP000094570">
    <property type="component" value="Unassembled WGS sequence"/>
</dbReference>
<comment type="caution">
    <text evidence="1">The sequence shown here is derived from an EMBL/GenBank/DDBJ whole genome shotgun (WGS) entry which is preliminary data.</text>
</comment>
<evidence type="ECO:0000313" key="2">
    <source>
        <dbReference type="Proteomes" id="UP000094570"/>
    </source>
</evidence>
<dbReference type="STRING" id="1008305.A4H02_08110"/>
<keyword evidence="2" id="KW-1185">Reference proteome</keyword>
<reference evidence="2" key="1">
    <citation type="submission" date="2016-04" db="EMBL/GenBank/DDBJ databases">
        <title>The genome sequence project of a novel Fervidobacterium isolate from a hot spring in Thailand.</title>
        <authorList>
            <person name="Gonzalez J.M."/>
            <person name="Cuecas A."/>
            <person name="Kanoksilapatham W."/>
        </authorList>
    </citation>
    <scope>NUCLEOTIDE SEQUENCE [LARGE SCALE GENOMIC DNA]</scope>
    <source>
        <strain evidence="2">FC2004</strain>
    </source>
</reference>
<dbReference type="OrthoDB" id="38684at2"/>
<dbReference type="EMBL" id="LWAF01000014">
    <property type="protein sequence ID" value="ODN29959.1"/>
    <property type="molecule type" value="Genomic_DNA"/>
</dbReference>
<gene>
    <name evidence="1" type="ORF">A4H02_08110</name>
</gene>
<sequence length="94" mass="10760">MTKPIVDPAIVFGNETSYSFPELFISRGLDAVLREKQHETNKIPCPLTPLYALQYPRESVEIFSAIGYVTSERMAGFTVLRTEKSSTRSKRRYQ</sequence>
<organism evidence="1 2">
    <name type="scientific">Fervidobacterium thailandense</name>
    <dbReference type="NCBI Taxonomy" id="1008305"/>
    <lineage>
        <taxon>Bacteria</taxon>
        <taxon>Thermotogati</taxon>
        <taxon>Thermotogota</taxon>
        <taxon>Thermotogae</taxon>
        <taxon>Thermotogales</taxon>
        <taxon>Fervidobacteriaceae</taxon>
        <taxon>Fervidobacterium</taxon>
    </lineage>
</organism>
<dbReference type="AlphaFoldDB" id="A0A1E3G133"/>
<evidence type="ECO:0000313" key="1">
    <source>
        <dbReference type="EMBL" id="ODN29959.1"/>
    </source>
</evidence>